<feature type="compositionally biased region" description="Polar residues" evidence="1">
    <location>
        <begin position="13"/>
        <end position="25"/>
    </location>
</feature>
<sequence length="103" mass="11561">MASPRNRTPARSARSSPLPTSTRSAPTPPKRPWGGSKARTFREVEEIAAPVISNGPFQNNYLPSEEEIEKMTSLELSQWRAEERKKRNRASAAASRLKNMPKK</sequence>
<proteinExistence type="predicted"/>
<dbReference type="EMBL" id="BLQM01000030">
    <property type="protein sequence ID" value="GMH52902.1"/>
    <property type="molecule type" value="Genomic_DNA"/>
</dbReference>
<reference evidence="4" key="1">
    <citation type="journal article" date="2023" name="Commun. Biol.">
        <title>Genome analysis of Parmales, the sister group of diatoms, reveals the evolutionary specialization of diatoms from phago-mixotrophs to photoautotrophs.</title>
        <authorList>
            <person name="Ban H."/>
            <person name="Sato S."/>
            <person name="Yoshikawa S."/>
            <person name="Yamada K."/>
            <person name="Nakamura Y."/>
            <person name="Ichinomiya M."/>
            <person name="Sato N."/>
            <person name="Blanc-Mathieu R."/>
            <person name="Endo H."/>
            <person name="Kuwata A."/>
            <person name="Ogata H."/>
        </authorList>
    </citation>
    <scope>NUCLEOTIDE SEQUENCE [LARGE SCALE GENOMIC DNA]</scope>
</reference>
<evidence type="ECO:0000313" key="3">
    <source>
        <dbReference type="EMBL" id="GMH52902.1"/>
    </source>
</evidence>
<feature type="domain" description="BZIP" evidence="2">
    <location>
        <begin position="84"/>
        <end position="98"/>
    </location>
</feature>
<dbReference type="AlphaFoldDB" id="A0A9W6ZEG0"/>
<evidence type="ECO:0000313" key="4">
    <source>
        <dbReference type="Proteomes" id="UP001162640"/>
    </source>
</evidence>
<dbReference type="GO" id="GO:0003700">
    <property type="term" value="F:DNA-binding transcription factor activity"/>
    <property type="evidence" value="ECO:0007669"/>
    <property type="project" value="InterPro"/>
</dbReference>
<name>A0A9W6ZEG0_9STRA</name>
<dbReference type="InterPro" id="IPR004827">
    <property type="entry name" value="bZIP"/>
</dbReference>
<evidence type="ECO:0000256" key="1">
    <source>
        <dbReference type="SAM" id="MobiDB-lite"/>
    </source>
</evidence>
<protein>
    <recommendedName>
        <fullName evidence="2">BZIP domain-containing protein</fullName>
    </recommendedName>
</protein>
<accession>A0A9W6ZEG0</accession>
<evidence type="ECO:0000259" key="2">
    <source>
        <dbReference type="PROSITE" id="PS00036"/>
    </source>
</evidence>
<comment type="caution">
    <text evidence="3">The sequence shown here is derived from an EMBL/GenBank/DDBJ whole genome shotgun (WGS) entry which is preliminary data.</text>
</comment>
<dbReference type="PROSITE" id="PS00036">
    <property type="entry name" value="BZIP_BASIC"/>
    <property type="match status" value="1"/>
</dbReference>
<feature type="region of interest" description="Disordered" evidence="1">
    <location>
        <begin position="1"/>
        <end position="38"/>
    </location>
</feature>
<dbReference type="Proteomes" id="UP001162640">
    <property type="component" value="Unassembled WGS sequence"/>
</dbReference>
<gene>
    <name evidence="3" type="ORF">TL16_g01332</name>
</gene>
<organism evidence="3 4">
    <name type="scientific">Triparma laevis f. inornata</name>
    <dbReference type="NCBI Taxonomy" id="1714386"/>
    <lineage>
        <taxon>Eukaryota</taxon>
        <taxon>Sar</taxon>
        <taxon>Stramenopiles</taxon>
        <taxon>Ochrophyta</taxon>
        <taxon>Bolidophyceae</taxon>
        <taxon>Parmales</taxon>
        <taxon>Triparmaceae</taxon>
        <taxon>Triparma</taxon>
    </lineage>
</organism>
<feature type="non-terminal residue" evidence="3">
    <location>
        <position position="1"/>
    </location>
</feature>